<proteinExistence type="predicted"/>
<gene>
    <name evidence="1" type="ORF">Helico6505_0650</name>
</gene>
<protein>
    <submittedName>
        <fullName evidence="1">Uncharacterized protein</fullName>
    </submittedName>
</protein>
<name>A0A650EKS1_9HELI</name>
<organism evidence="1">
    <name type="scientific">uncultured Helicobacter sp</name>
    <dbReference type="NCBI Taxonomy" id="175537"/>
    <lineage>
        <taxon>Bacteria</taxon>
        <taxon>Pseudomonadati</taxon>
        <taxon>Campylobacterota</taxon>
        <taxon>Epsilonproteobacteria</taxon>
        <taxon>Campylobacterales</taxon>
        <taxon>Helicobacteraceae</taxon>
        <taxon>Helicobacter</taxon>
        <taxon>environmental samples</taxon>
    </lineage>
</organism>
<sequence length="83" mass="8807">MALVFSLSISPLAALESSTKLNQADTEFLFGTDAQNVDVIVLSEDEMEETTGEGLIAGFVSGVIGGVVAAIGEDIWKGIKRWF</sequence>
<evidence type="ECO:0000313" key="1">
    <source>
        <dbReference type="EMBL" id="QGT50233.1"/>
    </source>
</evidence>
<dbReference type="EMBL" id="MN577568">
    <property type="protein sequence ID" value="QGT50233.1"/>
    <property type="molecule type" value="Genomic_DNA"/>
</dbReference>
<accession>A0A650EKS1</accession>
<dbReference type="AlphaFoldDB" id="A0A650EKS1"/>
<reference evidence="1" key="1">
    <citation type="journal article" date="2020" name="J. ISSAAS">
        <title>Lactobacilli and other gastrointestinal microbiota of Peromyscus leucopus, reservoir host for agents of Lyme disease and other zoonoses in North America.</title>
        <authorList>
            <person name="Milovic A."/>
            <person name="Bassam K."/>
            <person name="Shao H."/>
            <person name="Chatzistamou I."/>
            <person name="Tufts D.M."/>
            <person name="Diuk-Wasser M."/>
            <person name="Barbour A.G."/>
        </authorList>
    </citation>
    <scope>NUCLEOTIDE SEQUENCE</scope>
    <source>
        <strain evidence="1">LL4</strain>
    </source>
</reference>